<dbReference type="OMA" id="RVQCEHQ"/>
<dbReference type="FunCoup" id="A0A7M7NYC4">
    <property type="interactions" value="395"/>
</dbReference>
<feature type="region of interest" description="Disordered" evidence="1">
    <location>
        <begin position="354"/>
        <end position="389"/>
    </location>
</feature>
<dbReference type="AlphaFoldDB" id="A0A7M7NYC4"/>
<dbReference type="Pfam" id="PF07647">
    <property type="entry name" value="SAM_2"/>
    <property type="match status" value="1"/>
</dbReference>
<feature type="compositionally biased region" description="Polar residues" evidence="1">
    <location>
        <begin position="825"/>
        <end position="834"/>
    </location>
</feature>
<proteinExistence type="predicted"/>
<dbReference type="InParanoid" id="A0A7M7NYC4"/>
<dbReference type="CTD" id="23254"/>
<dbReference type="InterPro" id="IPR037615">
    <property type="entry name" value="Kazrin_SAM_rpt_2"/>
</dbReference>
<reference evidence="4" key="1">
    <citation type="submission" date="2015-02" db="EMBL/GenBank/DDBJ databases">
        <title>Genome sequencing for Strongylocentrotus purpuratus.</title>
        <authorList>
            <person name="Murali S."/>
            <person name="Liu Y."/>
            <person name="Vee V."/>
            <person name="English A."/>
            <person name="Wang M."/>
            <person name="Skinner E."/>
            <person name="Han Y."/>
            <person name="Muzny D.M."/>
            <person name="Worley K.C."/>
            <person name="Gibbs R.A."/>
        </authorList>
    </citation>
    <scope>NUCLEOTIDE SEQUENCE</scope>
</reference>
<dbReference type="PANTHER" id="PTHR12776:SF1">
    <property type="entry name" value="KAZRIN"/>
    <property type="match status" value="1"/>
</dbReference>
<evidence type="ECO:0000313" key="3">
    <source>
        <dbReference type="EnsemblMetazoa" id="XP_030842399"/>
    </source>
</evidence>
<feature type="compositionally biased region" description="Basic and acidic residues" evidence="1">
    <location>
        <begin position="140"/>
        <end position="150"/>
    </location>
</feature>
<evidence type="ECO:0000256" key="1">
    <source>
        <dbReference type="SAM" id="MobiDB-lite"/>
    </source>
</evidence>
<protein>
    <recommendedName>
        <fullName evidence="2">SAM domain-containing protein</fullName>
    </recommendedName>
</protein>
<dbReference type="InterPro" id="IPR037613">
    <property type="entry name" value="Kazrin_SAM_rpt_1"/>
</dbReference>
<feature type="region of interest" description="Disordered" evidence="1">
    <location>
        <begin position="809"/>
        <end position="834"/>
    </location>
</feature>
<reference evidence="3" key="2">
    <citation type="submission" date="2021-01" db="UniProtKB">
        <authorList>
            <consortium name="EnsemblMetazoa"/>
        </authorList>
    </citation>
    <scope>IDENTIFICATION</scope>
</reference>
<dbReference type="PROSITE" id="PS50105">
    <property type="entry name" value="SAM_DOMAIN"/>
    <property type="match status" value="3"/>
</dbReference>
<dbReference type="PANTHER" id="PTHR12776">
    <property type="entry name" value="KAZRIN-RELATED"/>
    <property type="match status" value="1"/>
</dbReference>
<dbReference type="EnsemblMetazoa" id="XM_030986539">
    <property type="protein sequence ID" value="XP_030842399"/>
    <property type="gene ID" value="LOC594063"/>
</dbReference>
<dbReference type="OrthoDB" id="2132119at2759"/>
<dbReference type="SUPFAM" id="SSF47769">
    <property type="entry name" value="SAM/Pointed domain"/>
    <property type="match status" value="3"/>
</dbReference>
<feature type="compositionally biased region" description="Polar residues" evidence="1">
    <location>
        <begin position="126"/>
        <end position="137"/>
    </location>
</feature>
<dbReference type="InterPro" id="IPR001660">
    <property type="entry name" value="SAM"/>
</dbReference>
<organism evidence="3 4">
    <name type="scientific">Strongylocentrotus purpuratus</name>
    <name type="common">Purple sea urchin</name>
    <dbReference type="NCBI Taxonomy" id="7668"/>
    <lineage>
        <taxon>Eukaryota</taxon>
        <taxon>Metazoa</taxon>
        <taxon>Echinodermata</taxon>
        <taxon>Eleutherozoa</taxon>
        <taxon>Echinozoa</taxon>
        <taxon>Echinoidea</taxon>
        <taxon>Euechinoidea</taxon>
        <taxon>Echinacea</taxon>
        <taxon>Camarodonta</taxon>
        <taxon>Echinidea</taxon>
        <taxon>Strongylocentrotidae</taxon>
        <taxon>Strongylocentrotus</taxon>
    </lineage>
</organism>
<accession>A0A7M7NYC4</accession>
<dbReference type="InterPro" id="IPR037616">
    <property type="entry name" value="Kazrin_SAM_rpt_3"/>
</dbReference>
<dbReference type="RefSeq" id="XP_030842399.1">
    <property type="nucleotide sequence ID" value="XM_030986539.1"/>
</dbReference>
<dbReference type="KEGG" id="spu:594063"/>
<dbReference type="CDD" id="cd09564">
    <property type="entry name" value="SAM_kazrin_repeat1"/>
    <property type="match status" value="1"/>
</dbReference>
<dbReference type="InterPro" id="IPR037614">
    <property type="entry name" value="Kazrin"/>
</dbReference>
<dbReference type="Gene3D" id="1.10.150.50">
    <property type="entry name" value="Transcription Factor, Ets-1"/>
    <property type="match status" value="3"/>
</dbReference>
<sequence length="834" mass="94077">MGDGYFTSDSMGSEVDQKKSVLLPAIQSLDSLNDQIVQFIFTPKSAECDVSGAGTGESLKPLERDSLKSNLALMRRLLVDAQAKFHRMMDDNKKLAAKIDNSLQNANHEVDSLREELADTNKRLSHMSTDSSPTTPDNDQDNKEWQKQQDQHNLQKLKDKCARLEMENKCLLKQVDDAHILEQDQDEVPNAQDLKIQLTQTEHELARAKEALTAMKADRKRLKSEKVDLLNQMKQLYCTLEAKEEEMRDFIRNYEQRMTESDASLNKIVAEKEEVEKDRWEILKRAREAAERSVALREQLDKKEKENECLEEELEKVRRQLISERNAPRIMLSNSSSVTDSMVLASHCRDGSIGSDSVISQGPEGGDVSNAGSDLPETPPLSARSGRNTHSFISVQEYSDNTSADSESREFLLSPAEQLSRSSEELCNLETASVTSSRERFKKRKQKKFNSLSKIFGKKNRATLEQIVFDDTNLSSSRHSSTLELFSLDEQEKARLAEKCKSTPMSQWKANMVVAWLELTMCLPQYSKACAENIKSGKVLLGLSDSELDTGMGVTNVLHRRKLRLAIDQNKVPSDCKFPKAADLDHCWVARTWLNDLGLAQHSLVFESERVDGRVLSTLNKRDLEKYLKVTRKFHQASLLHAIELMRMLKFHKVMLAERRTQSEDIDMDPLVWTTRRVMKWARSIDLNEYAENLVDSGVHGALMVLEPSFDSDAMANALGIPSSKNIIRRHLTTELNALVLPARAALQPVNGTMDARHRRASAGALGGGGGFQRSYNSNGESRSKPTFRGSLGRALGRKLRQDMNTYGSTFGAMPEQIRSKSRSQEFTQESTIV</sequence>
<dbReference type="InterPro" id="IPR013761">
    <property type="entry name" value="SAM/pointed_sf"/>
</dbReference>
<feature type="region of interest" description="Disordered" evidence="1">
    <location>
        <begin position="123"/>
        <end position="152"/>
    </location>
</feature>
<dbReference type="Pfam" id="PF00536">
    <property type="entry name" value="SAM_1"/>
    <property type="match status" value="2"/>
</dbReference>
<dbReference type="SMART" id="SM00454">
    <property type="entry name" value="SAM"/>
    <property type="match status" value="3"/>
</dbReference>
<feature type="domain" description="SAM" evidence="2">
    <location>
        <begin position="593"/>
        <end position="649"/>
    </location>
</feature>
<feature type="region of interest" description="Disordered" evidence="1">
    <location>
        <begin position="762"/>
        <end position="795"/>
    </location>
</feature>
<dbReference type="CDD" id="cd09567">
    <property type="entry name" value="SAM_kazrin_repeat2"/>
    <property type="match status" value="1"/>
</dbReference>
<dbReference type="Pfam" id="PF25986">
    <property type="entry name" value="Kazrin"/>
    <property type="match status" value="1"/>
</dbReference>
<keyword evidence="4" id="KW-1185">Reference proteome</keyword>
<dbReference type="CDD" id="cd09570">
    <property type="entry name" value="SAM_kazrin_repeat3"/>
    <property type="match status" value="1"/>
</dbReference>
<dbReference type="GeneID" id="594063"/>
<feature type="domain" description="SAM" evidence="2">
    <location>
        <begin position="673"/>
        <end position="721"/>
    </location>
</feature>
<evidence type="ECO:0000313" key="4">
    <source>
        <dbReference type="Proteomes" id="UP000007110"/>
    </source>
</evidence>
<dbReference type="InterPro" id="IPR059089">
    <property type="entry name" value="Kazrin_N"/>
</dbReference>
<feature type="domain" description="SAM" evidence="2">
    <location>
        <begin position="508"/>
        <end position="573"/>
    </location>
</feature>
<dbReference type="Proteomes" id="UP000007110">
    <property type="component" value="Unassembled WGS sequence"/>
</dbReference>
<name>A0A7M7NYC4_STRPU</name>
<evidence type="ECO:0000259" key="2">
    <source>
        <dbReference type="PROSITE" id="PS50105"/>
    </source>
</evidence>